<feature type="compositionally biased region" description="Low complexity" evidence="2">
    <location>
        <begin position="33"/>
        <end position="61"/>
    </location>
</feature>
<keyword evidence="1 3" id="KW-0732">Signal</keyword>
<feature type="signal peptide" evidence="3">
    <location>
        <begin position="1"/>
        <end position="21"/>
    </location>
</feature>
<evidence type="ECO:0000313" key="5">
    <source>
        <dbReference type="EMBL" id="MFF0543347.1"/>
    </source>
</evidence>
<evidence type="ECO:0000256" key="3">
    <source>
        <dbReference type="SAM" id="SignalP"/>
    </source>
</evidence>
<dbReference type="Pfam" id="PF11611">
    <property type="entry name" value="DUF4352"/>
    <property type="match status" value="1"/>
</dbReference>
<dbReference type="Gene3D" id="2.60.40.1240">
    <property type="match status" value="1"/>
</dbReference>
<dbReference type="InterPro" id="IPR029051">
    <property type="entry name" value="DUF4352"/>
</dbReference>
<reference evidence="5 6" key="1">
    <citation type="submission" date="2024-10" db="EMBL/GenBank/DDBJ databases">
        <title>The Natural Products Discovery Center: Release of the First 8490 Sequenced Strains for Exploring Actinobacteria Biosynthetic Diversity.</title>
        <authorList>
            <person name="Kalkreuter E."/>
            <person name="Kautsar S.A."/>
            <person name="Yang D."/>
            <person name="Bader C.D."/>
            <person name="Teijaro C.N."/>
            <person name="Fluegel L."/>
            <person name="Davis C.M."/>
            <person name="Simpson J.R."/>
            <person name="Lauterbach L."/>
            <person name="Steele A.D."/>
            <person name="Gui C."/>
            <person name="Meng S."/>
            <person name="Li G."/>
            <person name="Viehrig K."/>
            <person name="Ye F."/>
            <person name="Su P."/>
            <person name="Kiefer A.F."/>
            <person name="Nichols A."/>
            <person name="Cepeda A.J."/>
            <person name="Yan W."/>
            <person name="Fan B."/>
            <person name="Jiang Y."/>
            <person name="Adhikari A."/>
            <person name="Zheng C.-J."/>
            <person name="Schuster L."/>
            <person name="Cowan T.M."/>
            <person name="Smanski M.J."/>
            <person name="Chevrette M.G."/>
            <person name="De Carvalho L.P.S."/>
            <person name="Shen B."/>
        </authorList>
    </citation>
    <scope>NUCLEOTIDE SEQUENCE [LARGE SCALE GENOMIC DNA]</scope>
    <source>
        <strain evidence="5 6">NPDC004045</strain>
    </source>
</reference>
<feature type="chain" id="PRO_5047267058" evidence="3">
    <location>
        <begin position="22"/>
        <end position="195"/>
    </location>
</feature>
<keyword evidence="6" id="KW-1185">Reference proteome</keyword>
<evidence type="ECO:0000313" key="6">
    <source>
        <dbReference type="Proteomes" id="UP001601444"/>
    </source>
</evidence>
<evidence type="ECO:0000256" key="1">
    <source>
        <dbReference type="ARBA" id="ARBA00022729"/>
    </source>
</evidence>
<sequence length="195" mass="19690">MIVLSVLAGVFVLCGFGGCVAALGSGTDKGSKAAPTFTQPAGAPAAAGGAGAPSAAAPPSRSDVAAAGATVRDGKFEFTVTAIDPPVKTVGSNPYLQKTAQGEYLLVYVRVTNIGNKAQTYWSGNQKLIDDRGREFENDTMAGINVNEGTAMSSEINPGNSVDVVVVFDIPAGTTPAALELHDSAFSGGAKVALR</sequence>
<proteinExistence type="predicted"/>
<gene>
    <name evidence="5" type="ORF">ACFYTF_10985</name>
</gene>
<feature type="region of interest" description="Disordered" evidence="2">
    <location>
        <begin position="31"/>
        <end position="61"/>
    </location>
</feature>
<dbReference type="RefSeq" id="WP_387699994.1">
    <property type="nucleotide sequence ID" value="NZ_JBIAMX010000005.1"/>
</dbReference>
<feature type="domain" description="DUF4352" evidence="4">
    <location>
        <begin position="68"/>
        <end position="190"/>
    </location>
</feature>
<evidence type="ECO:0000256" key="2">
    <source>
        <dbReference type="SAM" id="MobiDB-lite"/>
    </source>
</evidence>
<accession>A0ABW6PLV1</accession>
<dbReference type="InterPro" id="IPR029050">
    <property type="entry name" value="Immunoprotect_excell_Ig-like"/>
</dbReference>
<evidence type="ECO:0000259" key="4">
    <source>
        <dbReference type="Pfam" id="PF11611"/>
    </source>
</evidence>
<dbReference type="Proteomes" id="UP001601444">
    <property type="component" value="Unassembled WGS sequence"/>
</dbReference>
<protein>
    <submittedName>
        <fullName evidence="5">DUF4352 domain-containing protein</fullName>
    </submittedName>
</protein>
<organism evidence="5 6">
    <name type="scientific">Nocardia thailandica</name>
    <dbReference type="NCBI Taxonomy" id="257275"/>
    <lineage>
        <taxon>Bacteria</taxon>
        <taxon>Bacillati</taxon>
        <taxon>Actinomycetota</taxon>
        <taxon>Actinomycetes</taxon>
        <taxon>Mycobacteriales</taxon>
        <taxon>Nocardiaceae</taxon>
        <taxon>Nocardia</taxon>
    </lineage>
</organism>
<name>A0ABW6PLV1_9NOCA</name>
<comment type="caution">
    <text evidence="5">The sequence shown here is derived from an EMBL/GenBank/DDBJ whole genome shotgun (WGS) entry which is preliminary data.</text>
</comment>
<dbReference type="EMBL" id="JBIAMX010000005">
    <property type="protein sequence ID" value="MFF0543347.1"/>
    <property type="molecule type" value="Genomic_DNA"/>
</dbReference>